<evidence type="ECO:0000256" key="4">
    <source>
        <dbReference type="ARBA" id="ARBA00011738"/>
    </source>
</evidence>
<dbReference type="SUPFAM" id="SSF52467">
    <property type="entry name" value="DHS-like NAD/FAD-binding domain"/>
    <property type="match status" value="1"/>
</dbReference>
<dbReference type="PROSITE" id="PS00836">
    <property type="entry name" value="ALADH_PNT_1"/>
    <property type="match status" value="1"/>
</dbReference>
<comment type="subcellular location">
    <subcellularLocation>
        <location evidence="2">Cell inner membrane</location>
        <topology evidence="2">Multi-pass membrane protein</topology>
    </subcellularLocation>
    <subcellularLocation>
        <location evidence="1">Mitochondrion inner membrane</location>
        <topology evidence="1">Multi-pass membrane protein</topology>
        <orientation evidence="1">Matrix side</orientation>
    </subcellularLocation>
</comment>
<evidence type="ECO:0000313" key="28">
    <source>
        <dbReference type="EMBL" id="KAJ3744765.1"/>
    </source>
</evidence>
<dbReference type="InterPro" id="IPR008142">
    <property type="entry name" value="AlaDH/PNT_CS1"/>
</dbReference>
<evidence type="ECO:0000256" key="1">
    <source>
        <dbReference type="ARBA" id="ARBA00004292"/>
    </source>
</evidence>
<evidence type="ECO:0000256" key="7">
    <source>
        <dbReference type="ARBA" id="ARBA00022519"/>
    </source>
</evidence>
<evidence type="ECO:0000256" key="18">
    <source>
        <dbReference type="ARBA" id="ARBA00023136"/>
    </source>
</evidence>
<dbReference type="Pfam" id="PF05222">
    <property type="entry name" value="AlaDh_PNT_N"/>
    <property type="match status" value="1"/>
</dbReference>
<evidence type="ECO:0000256" key="6">
    <source>
        <dbReference type="ARBA" id="ARBA00022475"/>
    </source>
</evidence>
<dbReference type="SMART" id="SM01003">
    <property type="entry name" value="AlaDh_PNT_N"/>
    <property type="match status" value="1"/>
</dbReference>
<dbReference type="AlphaFoldDB" id="A0A9W8TXS1"/>
<keyword evidence="29" id="KW-1185">Reference proteome</keyword>
<keyword evidence="12" id="KW-0809">Transit peptide</keyword>
<dbReference type="Gene3D" id="3.40.50.720">
    <property type="entry name" value="NAD(P)-binding Rossmann-like Domain"/>
    <property type="match status" value="2"/>
</dbReference>
<dbReference type="NCBIfam" id="TIGR00561">
    <property type="entry name" value="pntA"/>
    <property type="match status" value="1"/>
</dbReference>
<comment type="similarity">
    <text evidence="3">In the N-terminal section; belongs to the AlaDH/PNT family.</text>
</comment>
<feature type="transmembrane region" description="Helical" evidence="25">
    <location>
        <begin position="760"/>
        <end position="780"/>
    </location>
</feature>
<evidence type="ECO:0000256" key="10">
    <source>
        <dbReference type="ARBA" id="ARBA00022792"/>
    </source>
</evidence>
<keyword evidence="14 25" id="KW-1133">Transmembrane helix</keyword>
<feature type="transmembrane region" description="Helical" evidence="25">
    <location>
        <begin position="655"/>
        <end position="674"/>
    </location>
</feature>
<dbReference type="PANTHER" id="PTHR10160:SF19">
    <property type="entry name" value="PROTON-TRANSLOCATING NAD(P)(+) TRANSHYDROGENASE"/>
    <property type="match status" value="1"/>
</dbReference>
<feature type="transmembrane region" description="Helical" evidence="25">
    <location>
        <begin position="837"/>
        <end position="859"/>
    </location>
</feature>
<evidence type="ECO:0000256" key="17">
    <source>
        <dbReference type="ARBA" id="ARBA00023128"/>
    </source>
</evidence>
<dbReference type="SMART" id="SM01002">
    <property type="entry name" value="AlaDh_PNT_C"/>
    <property type="match status" value="1"/>
</dbReference>
<evidence type="ECO:0000256" key="20">
    <source>
        <dbReference type="ARBA" id="ARBA00054910"/>
    </source>
</evidence>
<evidence type="ECO:0000256" key="8">
    <source>
        <dbReference type="ARBA" id="ARBA00022692"/>
    </source>
</evidence>
<dbReference type="InterPro" id="IPR024605">
    <property type="entry name" value="NADP_transhyd_a_C"/>
</dbReference>
<proteinExistence type="inferred from homology"/>
<evidence type="ECO:0000256" key="19">
    <source>
        <dbReference type="ARBA" id="ARBA00048202"/>
    </source>
</evidence>
<dbReference type="InterPro" id="IPR008143">
    <property type="entry name" value="Ala_DH/PNT_CS2"/>
</dbReference>
<gene>
    <name evidence="28" type="ORF">DFH05DRAFT_1490730</name>
</gene>
<feature type="transmembrane region" description="Helical" evidence="25">
    <location>
        <begin position="630"/>
        <end position="649"/>
    </location>
</feature>
<dbReference type="GO" id="GO:0005743">
    <property type="term" value="C:mitochondrial inner membrane"/>
    <property type="evidence" value="ECO:0007669"/>
    <property type="project" value="UniProtKB-SubCell"/>
</dbReference>
<feature type="transmembrane region" description="Helical" evidence="25">
    <location>
        <begin position="686"/>
        <end position="706"/>
    </location>
</feature>
<evidence type="ECO:0000256" key="11">
    <source>
        <dbReference type="ARBA" id="ARBA00022857"/>
    </source>
</evidence>
<dbReference type="InterPro" id="IPR029035">
    <property type="entry name" value="DHS-like_NAD/FAD-binding_dom"/>
</dbReference>
<dbReference type="EMBL" id="JANVFU010000006">
    <property type="protein sequence ID" value="KAJ3744765.1"/>
    <property type="molecule type" value="Genomic_DNA"/>
</dbReference>
<feature type="transmembrane region" description="Helical" evidence="25">
    <location>
        <begin position="605"/>
        <end position="623"/>
    </location>
</feature>
<feature type="region of interest" description="Disordered" evidence="24">
    <location>
        <begin position="425"/>
        <end position="445"/>
    </location>
</feature>
<keyword evidence="10" id="KW-0999">Mitochondrion inner membrane</keyword>
<dbReference type="CDD" id="cd05304">
    <property type="entry name" value="Rubrum_tdh"/>
    <property type="match status" value="1"/>
</dbReference>
<keyword evidence="16" id="KW-0520">NAD</keyword>
<evidence type="ECO:0000256" key="22">
    <source>
        <dbReference type="ARBA" id="ARBA00074145"/>
    </source>
</evidence>
<dbReference type="SUPFAM" id="SSF51735">
    <property type="entry name" value="NAD(P)-binding Rossmann-fold domains"/>
    <property type="match status" value="1"/>
</dbReference>
<evidence type="ECO:0000256" key="12">
    <source>
        <dbReference type="ARBA" id="ARBA00022946"/>
    </source>
</evidence>
<evidence type="ECO:0000256" key="24">
    <source>
        <dbReference type="SAM" id="MobiDB-lite"/>
    </source>
</evidence>
<feature type="transmembrane region" description="Helical" evidence="25">
    <location>
        <begin position="813"/>
        <end position="831"/>
    </location>
</feature>
<dbReference type="Pfam" id="PF02233">
    <property type="entry name" value="PNTB"/>
    <property type="match status" value="1"/>
</dbReference>
<protein>
    <recommendedName>
        <fullName evidence="22">NAD(P) transhydrogenase, mitochondrial</fullName>
        <ecNumber evidence="5">7.1.1.1</ecNumber>
    </recommendedName>
    <alternativeName>
        <fullName evidence="23">Nicotinamide nucleotide transhydrogenase</fullName>
    </alternativeName>
</protein>
<dbReference type="PROSITE" id="PS00837">
    <property type="entry name" value="ALADH_PNT_2"/>
    <property type="match status" value="1"/>
</dbReference>
<name>A0A9W8TXS1_9AGAR</name>
<dbReference type="InterPro" id="IPR007698">
    <property type="entry name" value="AlaDH/PNT_NAD(H)-bd"/>
</dbReference>
<sequence>MAFQPVYIPSAKASLLRLSGSLSRRFQIAGFHSSVQFKEEAKSHTTPQGIAYSSLSVGVPRETFTNERRVALTPQNVQLLRKKGFGKVLVERNAGIHAQFLDESYAQAGATLVSREELFKDTDIMLKVRAPSLGQEVENIKEGSTLISFLYPAQNKSIVDALSARKVNALAMDMIPRISRAQVYDALSSMANISGYKAVLEASNHFGRFLTGQVTAAGKIPPGKVLVIGAGVAGLSAVTTAKRMGAIVRAFDTRSEAREQVQSLGAEFIEVSVKEEGGGGGGYAKVMSKEFIEAEMALFMEQCKDVDIVITTALIPGKPAPKLITNEMVAAMKQGSVIVDLAAETGGNCEATKPGELYVKDGVSIIGYTDLPSRLPTQSSTLYSNNITKFLLSLGEDSRFFLDAKDEVVRGSLIVHKGEILPPVPRTLPPPVTPPPTPEKGHEIGTKAHTPFEQTSREVATITAGMGGLVALGKATGSAFMDNFFTFGLAGLVGYRVVWNVQPALHSPLMSVTNAISGMVGIGGLFVMGGGYFPGTIPQALGALSVLLASVNVAGGFIITKRMLDMFKRPTDPPEYPWLYSIPAVVFTGGFLAAAHTGMDGLVQAGYLASSVLCIGSLSGLASQTTARQGNILGILGVSSGILASLAAVGFPPEVLAQFVAVAAMGGTIGSIVGRRITATELPQMVAMLHSVVGLAAVFTSIGSVMQDLAHASTLHMVTAYLGVVIGGITFTGSIVAFLKLAGRMSSKPLALPGKHLINSALIGTNAVAMGSFISAAPAVPVVAAAYLGASTLLSFIQGYTTTAAIGGADMPVVITVLNAYSGFALVAEGLMLDNPLLVTVGSLIGVSGSILSYIMCVAMNRSLTNVLFGGIGTTTTQDTKIEGTITKTRVEDTVDALSNAENVILVVGYGMAVAKAQYAISDFVSVLRSRGVNVRFAIHPVAGRMPGQCNVLLAEASVPYDIVLEMDEINDDFKDTDVTLVIGANDTVNPIALEPGSPIAISSHIQRQGMPVLHAWKSKQVIVMKRGMSSGYADVPNPMFFMPGTKMLFGDAKDTCEAIKQGLEARGA</sequence>
<evidence type="ECO:0000259" key="26">
    <source>
        <dbReference type="SMART" id="SM01002"/>
    </source>
</evidence>
<evidence type="ECO:0000256" key="23">
    <source>
        <dbReference type="ARBA" id="ARBA00079255"/>
    </source>
</evidence>
<feature type="transmembrane region" description="Helical" evidence="25">
    <location>
        <begin position="480"/>
        <end position="499"/>
    </location>
</feature>
<keyword evidence="8 25" id="KW-0812">Transmembrane</keyword>
<evidence type="ECO:0000256" key="9">
    <source>
        <dbReference type="ARBA" id="ARBA00022741"/>
    </source>
</evidence>
<comment type="caution">
    <text evidence="28">The sequence shown here is derived from an EMBL/GenBank/DDBJ whole genome shotgun (WGS) entry which is preliminary data.</text>
</comment>
<dbReference type="GO" id="GO:0016491">
    <property type="term" value="F:oxidoreductase activity"/>
    <property type="evidence" value="ECO:0007669"/>
    <property type="project" value="InterPro"/>
</dbReference>
<feature type="domain" description="Alanine dehydrogenase/pyridine nucleotide transhydrogenase N-terminal" evidence="27">
    <location>
        <begin position="58"/>
        <end position="194"/>
    </location>
</feature>
<evidence type="ECO:0000313" key="29">
    <source>
        <dbReference type="Proteomes" id="UP001142393"/>
    </source>
</evidence>
<dbReference type="Proteomes" id="UP001142393">
    <property type="component" value="Unassembled WGS sequence"/>
</dbReference>
<dbReference type="Pfam" id="PF12769">
    <property type="entry name" value="PNTB_4TM"/>
    <property type="match status" value="1"/>
</dbReference>
<dbReference type="Gene3D" id="3.40.50.1220">
    <property type="entry name" value="TPP-binding domain"/>
    <property type="match status" value="1"/>
</dbReference>
<feature type="transmembrane region" description="Helical" evidence="25">
    <location>
        <begin position="511"/>
        <end position="533"/>
    </location>
</feature>
<comment type="similarity">
    <text evidence="21">In the C-terminal section; belongs to the PNT beta subunit family.</text>
</comment>
<keyword evidence="18 25" id="KW-0472">Membrane</keyword>
<keyword evidence="15" id="KW-0007">Acetylation</keyword>
<evidence type="ECO:0000256" key="15">
    <source>
        <dbReference type="ARBA" id="ARBA00022990"/>
    </source>
</evidence>
<keyword evidence="6" id="KW-1003">Cell membrane</keyword>
<dbReference type="NCBIfam" id="NF006942">
    <property type="entry name" value="PRK09424.1"/>
    <property type="match status" value="1"/>
</dbReference>
<feature type="transmembrane region" description="Helical" evidence="25">
    <location>
        <begin position="718"/>
        <end position="739"/>
    </location>
</feature>
<organism evidence="28 29">
    <name type="scientific">Lentinula detonsa</name>
    <dbReference type="NCBI Taxonomy" id="2804962"/>
    <lineage>
        <taxon>Eukaryota</taxon>
        <taxon>Fungi</taxon>
        <taxon>Dikarya</taxon>
        <taxon>Basidiomycota</taxon>
        <taxon>Agaricomycotina</taxon>
        <taxon>Agaricomycetes</taxon>
        <taxon>Agaricomycetidae</taxon>
        <taxon>Agaricales</taxon>
        <taxon>Marasmiineae</taxon>
        <taxon>Omphalotaceae</taxon>
        <taxon>Lentinula</taxon>
    </lineage>
</organism>
<dbReference type="GO" id="GO:0050661">
    <property type="term" value="F:NADP binding"/>
    <property type="evidence" value="ECO:0007669"/>
    <property type="project" value="TreeGrafter"/>
</dbReference>
<evidence type="ECO:0000256" key="16">
    <source>
        <dbReference type="ARBA" id="ARBA00023027"/>
    </source>
</evidence>
<feature type="transmembrane region" description="Helical" evidence="25">
    <location>
        <begin position="579"/>
        <end position="599"/>
    </location>
</feature>
<evidence type="ECO:0000256" key="14">
    <source>
        <dbReference type="ARBA" id="ARBA00022989"/>
    </source>
</evidence>
<accession>A0A9W8TXS1</accession>
<dbReference type="InterPro" id="IPR034300">
    <property type="entry name" value="PNTB-like"/>
</dbReference>
<comment type="subunit">
    <text evidence="4">Homodimer.</text>
</comment>
<dbReference type="InterPro" id="IPR036291">
    <property type="entry name" value="NAD(P)-bd_dom_sf"/>
</dbReference>
<evidence type="ECO:0000256" key="21">
    <source>
        <dbReference type="ARBA" id="ARBA00061558"/>
    </source>
</evidence>
<keyword evidence="7" id="KW-0997">Cell inner membrane</keyword>
<feature type="transmembrane region" description="Helical" evidence="25">
    <location>
        <begin position="786"/>
        <end position="806"/>
    </location>
</feature>
<dbReference type="GO" id="GO:0008750">
    <property type="term" value="F:proton-translocating NAD(P)+ transhydrogenase activity"/>
    <property type="evidence" value="ECO:0007669"/>
    <property type="project" value="UniProtKB-EC"/>
</dbReference>
<evidence type="ECO:0000256" key="13">
    <source>
        <dbReference type="ARBA" id="ARBA00022967"/>
    </source>
</evidence>
<dbReference type="GO" id="GO:0006740">
    <property type="term" value="P:NADPH regeneration"/>
    <property type="evidence" value="ECO:0007669"/>
    <property type="project" value="TreeGrafter"/>
</dbReference>
<evidence type="ECO:0000256" key="2">
    <source>
        <dbReference type="ARBA" id="ARBA00004429"/>
    </source>
</evidence>
<dbReference type="InterPro" id="IPR007886">
    <property type="entry name" value="AlaDH/PNT_N"/>
</dbReference>
<evidence type="ECO:0000256" key="3">
    <source>
        <dbReference type="ARBA" id="ARBA00005624"/>
    </source>
</evidence>
<dbReference type="PANTHER" id="PTHR10160">
    <property type="entry name" value="NAD(P) TRANSHYDROGENASE"/>
    <property type="match status" value="1"/>
</dbReference>
<feature type="compositionally biased region" description="Pro residues" evidence="24">
    <location>
        <begin position="425"/>
        <end position="438"/>
    </location>
</feature>
<dbReference type="EC" id="7.1.1.1" evidence="5"/>
<evidence type="ECO:0000256" key="25">
    <source>
        <dbReference type="SAM" id="Phobius"/>
    </source>
</evidence>
<comment type="function">
    <text evidence="20">The transhydrogenation between NADH and NADP is coupled to respiration and ATP hydrolysis and functions as a proton pump across the membrane. May play a role in reactive oxygen species (ROS) detoxification in the adrenal gland.</text>
</comment>
<keyword evidence="9" id="KW-0547">Nucleotide-binding</keyword>
<comment type="catalytic activity">
    <reaction evidence="19">
        <text>NAD(+) + NADPH + H(+)(in) = NADH + NADP(+) + H(+)(out)</text>
        <dbReference type="Rhea" id="RHEA:47992"/>
        <dbReference type="ChEBI" id="CHEBI:15378"/>
        <dbReference type="ChEBI" id="CHEBI:57540"/>
        <dbReference type="ChEBI" id="CHEBI:57783"/>
        <dbReference type="ChEBI" id="CHEBI:57945"/>
        <dbReference type="ChEBI" id="CHEBI:58349"/>
        <dbReference type="EC" id="7.1.1.1"/>
    </reaction>
</comment>
<keyword evidence="13" id="KW-1278">Translocase</keyword>
<dbReference type="SUPFAM" id="SSF52283">
    <property type="entry name" value="Formate/glycerate dehydrogenase catalytic domain-like"/>
    <property type="match status" value="1"/>
</dbReference>
<dbReference type="FunFam" id="3.40.50.720:FF:000028">
    <property type="entry name" value="NAD(P) transhydrogenase subunit alpha"/>
    <property type="match status" value="1"/>
</dbReference>
<feature type="transmembrane region" description="Helical" evidence="25">
    <location>
        <begin position="539"/>
        <end position="559"/>
    </location>
</feature>
<dbReference type="FunFam" id="3.40.50.1220:FF:000002">
    <property type="entry name" value="NAD(P) transhydrogenase subunit beta"/>
    <property type="match status" value="1"/>
</dbReference>
<evidence type="ECO:0000256" key="5">
    <source>
        <dbReference type="ARBA" id="ARBA00012943"/>
    </source>
</evidence>
<keyword evidence="17" id="KW-0496">Mitochondrion</keyword>
<evidence type="ECO:0000259" key="27">
    <source>
        <dbReference type="SMART" id="SM01003"/>
    </source>
</evidence>
<keyword evidence="11" id="KW-0521">NADP</keyword>
<feature type="domain" description="Alanine dehydrogenase/pyridine nucleotide transhydrogenase NAD(H)-binding" evidence="26">
    <location>
        <begin position="203"/>
        <end position="367"/>
    </location>
</feature>
<reference evidence="28 29" key="1">
    <citation type="journal article" date="2023" name="Proc. Natl. Acad. Sci. U.S.A.">
        <title>A global phylogenomic analysis of the shiitake genus Lentinula.</title>
        <authorList>
            <person name="Sierra-Patev S."/>
            <person name="Min B."/>
            <person name="Naranjo-Ortiz M."/>
            <person name="Looney B."/>
            <person name="Konkel Z."/>
            <person name="Slot J.C."/>
            <person name="Sakamoto Y."/>
            <person name="Steenwyk J.L."/>
            <person name="Rokas A."/>
            <person name="Carro J."/>
            <person name="Camarero S."/>
            <person name="Ferreira P."/>
            <person name="Molpeceres G."/>
            <person name="Ruiz-Duenas F.J."/>
            <person name="Serrano A."/>
            <person name="Henrissat B."/>
            <person name="Drula E."/>
            <person name="Hughes K.W."/>
            <person name="Mata J.L."/>
            <person name="Ishikawa N.K."/>
            <person name="Vargas-Isla R."/>
            <person name="Ushijima S."/>
            <person name="Smith C.A."/>
            <person name="Donoghue J."/>
            <person name="Ahrendt S."/>
            <person name="Andreopoulos W."/>
            <person name="He G."/>
            <person name="LaButti K."/>
            <person name="Lipzen A."/>
            <person name="Ng V."/>
            <person name="Riley R."/>
            <person name="Sandor L."/>
            <person name="Barry K."/>
            <person name="Martinez A.T."/>
            <person name="Xiao Y."/>
            <person name="Gibbons J.G."/>
            <person name="Terashima K."/>
            <person name="Grigoriev I.V."/>
            <person name="Hibbett D."/>
        </authorList>
    </citation>
    <scope>NUCLEOTIDE SEQUENCE [LARGE SCALE GENOMIC DNA]</scope>
    <source>
        <strain evidence="28 29">TFB7810</strain>
    </source>
</reference>
<dbReference type="InterPro" id="IPR026255">
    <property type="entry name" value="NADP_transhyd_a"/>
</dbReference>
<dbReference type="Pfam" id="PF01262">
    <property type="entry name" value="AlaDh_PNT_C"/>
    <property type="match status" value="1"/>
</dbReference>
<dbReference type="GO" id="GO:0005886">
    <property type="term" value="C:plasma membrane"/>
    <property type="evidence" value="ECO:0007669"/>
    <property type="project" value="UniProtKB-SubCell"/>
</dbReference>